<protein>
    <recommendedName>
        <fullName evidence="8">Exportin-4</fullName>
    </recommendedName>
</protein>
<proteinExistence type="inferred from homology"/>
<comment type="subcellular location">
    <subcellularLocation>
        <location evidence="2">Cytoplasm</location>
    </subcellularLocation>
    <subcellularLocation>
        <location evidence="1">Nucleus</location>
    </subcellularLocation>
</comment>
<dbReference type="OrthoDB" id="5548448at2759"/>
<comment type="caution">
    <text evidence="9">The sequence shown here is derived from an EMBL/GenBank/DDBJ whole genome shotgun (WGS) entry which is preliminary data.</text>
</comment>
<evidence type="ECO:0000313" key="10">
    <source>
        <dbReference type="Proteomes" id="UP000325081"/>
    </source>
</evidence>
<dbReference type="AlphaFoldDB" id="A0A5A7QV65"/>
<evidence type="ECO:0000256" key="8">
    <source>
        <dbReference type="ARBA" id="ARBA00040444"/>
    </source>
</evidence>
<dbReference type="Gene3D" id="1.25.10.10">
    <property type="entry name" value="Leucine-rich Repeat Variant"/>
    <property type="match status" value="2"/>
</dbReference>
<evidence type="ECO:0000256" key="3">
    <source>
        <dbReference type="ARBA" id="ARBA00009466"/>
    </source>
</evidence>
<evidence type="ECO:0000256" key="4">
    <source>
        <dbReference type="ARBA" id="ARBA00022448"/>
    </source>
</evidence>
<keyword evidence="10" id="KW-1185">Reference proteome</keyword>
<dbReference type="GO" id="GO:0005737">
    <property type="term" value="C:cytoplasm"/>
    <property type="evidence" value="ECO:0007669"/>
    <property type="project" value="UniProtKB-SubCell"/>
</dbReference>
<dbReference type="FunFam" id="1.25.10.10:FF:000287">
    <property type="entry name" value="Exportin-4 protein"/>
    <property type="match status" value="1"/>
</dbReference>
<evidence type="ECO:0000256" key="5">
    <source>
        <dbReference type="ARBA" id="ARBA00022490"/>
    </source>
</evidence>
<keyword evidence="5" id="KW-0963">Cytoplasm</keyword>
<keyword evidence="4" id="KW-0813">Transport</keyword>
<dbReference type="InterPro" id="IPR044189">
    <property type="entry name" value="XPO4/7-like"/>
</dbReference>
<evidence type="ECO:0000256" key="2">
    <source>
        <dbReference type="ARBA" id="ARBA00004496"/>
    </source>
</evidence>
<dbReference type="GO" id="GO:0006611">
    <property type="term" value="P:protein export from nucleus"/>
    <property type="evidence" value="ECO:0007669"/>
    <property type="project" value="TreeGrafter"/>
</dbReference>
<keyword evidence="6" id="KW-0653">Protein transport</keyword>
<evidence type="ECO:0000313" key="9">
    <source>
        <dbReference type="EMBL" id="GER48788.1"/>
    </source>
</evidence>
<dbReference type="PANTHER" id="PTHR12596:SF1">
    <property type="entry name" value="EXPORTIN-4"/>
    <property type="match status" value="1"/>
</dbReference>
<evidence type="ECO:0000256" key="6">
    <source>
        <dbReference type="ARBA" id="ARBA00022927"/>
    </source>
</evidence>
<evidence type="ECO:0000256" key="7">
    <source>
        <dbReference type="ARBA" id="ARBA00023242"/>
    </source>
</evidence>
<sequence>MATPQDSSTADLARFQATMQAIELACGSIQIDWGSGSQNHSSLMYINPAAAEATLLSLSQSPRPYQACQFILENSQMANARFQAAGAIRDAAIREWAFLEAPDRRGLISFCLSFIMKNANSHEGYVLVKVASVAAQLLKRGWLDFTAAEKEAFFVEVKEAAIGNRGLDMQFIGINFLESLVSEFSPSTSTAMGLPREFHEQCRISLEHDYMKAFYCWVQYAAFNASDRIVGADSEIPEVKVCSAALRFMLQILNWDFRAKNAVDNSKRGIDVFSDGMKQENNSLRRSECVLVQPGPAWRDVLVSSGHVGWLLNFYTTLRQKFSFEGYWLDCPLAVSARKLIVQFCSLAGPVFPSDGGHMQRQHLLQLLAVIVQWLEPPDAVAKAINAGKSESEMLDGCRALMSVATVTTPFVFDELLKNLRPYGLLTLLSALMCEVFKDLMENRTEEETWSWVARDILLDTWTSLLVVYAADIHVPLVRFNAKDVWLLWQQLDGNGPDNLLPPEAISAAGNLFSQIVDSELKASSASAFSDEDECDALQASVSAMDERLSSYALIARAAIGHAIPLLTERFSELVIRVNQVSQEASSNSMIGIANARPVGRSIRDPTETLEELYSLLLIAGHVLADEGQGETPLVPKQIESYYTDIMEVDKHPVGILCGSIIRFAEQSLDPEMRNLVFSPRLMEAVVWFLARWSSTYLMPLERSGENGSGLENRKHSANSLLSFFGEENQGKVVLDIIIRISLSTLLSYPGEKDLQGLTCYQLLHGLVKRKAVISHLITLDSWHDLANAFANQSVLFSLSADHQRSLAQTLTLSTSGMKTSEASNQYINNLTSHMISSLVELSGKPDLKIIGQQPNIILLVSCLLERLRGVARASEPRTQKAIYQMGFSVMNPVLMFLQIYKDESIVIYILLKFVADWVEGQIIYLEAQETAAVVDFCMRLLQLYSSHNIGKISVSLSNTLRAEADTEKYKDLRALLQLLSSLCSKDLVDFASEPIEAFGTNISQVVYMGLHIVSPLITLDLLKYPKLCHDYFSLLSHMLEVYPEIIAQLNVEAFSHILATLEFGLHHQDVEVIDLCLRAVKALASYHYKDRGAGKVGLGSHATSYKGPDGKFHEGILSRFLRSLLQLLLFEDYSTDLVGSAADALLPLILCEQSVYQSLVNELIKAQANTIFRSRLENALQSLLTSNNLSSSLDRINYQRFRKNLHSFLIEVRGFLRMV</sequence>
<keyword evidence="7" id="KW-0539">Nucleus</keyword>
<dbReference type="EMBL" id="BKCP01008293">
    <property type="protein sequence ID" value="GER48788.1"/>
    <property type="molecule type" value="Genomic_DNA"/>
</dbReference>
<dbReference type="Proteomes" id="UP000325081">
    <property type="component" value="Unassembled WGS sequence"/>
</dbReference>
<accession>A0A5A7QV65</accession>
<comment type="similarity">
    <text evidence="3">Belongs to the exportin family.</text>
</comment>
<organism evidence="9 10">
    <name type="scientific">Striga asiatica</name>
    <name type="common">Asiatic witchweed</name>
    <name type="synonym">Buchnera asiatica</name>
    <dbReference type="NCBI Taxonomy" id="4170"/>
    <lineage>
        <taxon>Eukaryota</taxon>
        <taxon>Viridiplantae</taxon>
        <taxon>Streptophyta</taxon>
        <taxon>Embryophyta</taxon>
        <taxon>Tracheophyta</taxon>
        <taxon>Spermatophyta</taxon>
        <taxon>Magnoliopsida</taxon>
        <taxon>eudicotyledons</taxon>
        <taxon>Gunneridae</taxon>
        <taxon>Pentapetalae</taxon>
        <taxon>asterids</taxon>
        <taxon>lamiids</taxon>
        <taxon>Lamiales</taxon>
        <taxon>Orobanchaceae</taxon>
        <taxon>Buchnereae</taxon>
        <taxon>Striga</taxon>
    </lineage>
</organism>
<gene>
    <name evidence="9" type="ORF">STAS_25976</name>
</gene>
<dbReference type="InterPro" id="IPR016024">
    <property type="entry name" value="ARM-type_fold"/>
</dbReference>
<dbReference type="SUPFAM" id="SSF48371">
    <property type="entry name" value="ARM repeat"/>
    <property type="match status" value="1"/>
</dbReference>
<name>A0A5A7QV65_STRAF</name>
<reference evidence="10" key="1">
    <citation type="journal article" date="2019" name="Curr. Biol.">
        <title>Genome Sequence of Striga asiatica Provides Insight into the Evolution of Plant Parasitism.</title>
        <authorList>
            <person name="Yoshida S."/>
            <person name="Kim S."/>
            <person name="Wafula E.K."/>
            <person name="Tanskanen J."/>
            <person name="Kim Y.M."/>
            <person name="Honaas L."/>
            <person name="Yang Z."/>
            <person name="Spallek T."/>
            <person name="Conn C.E."/>
            <person name="Ichihashi Y."/>
            <person name="Cheong K."/>
            <person name="Cui S."/>
            <person name="Der J.P."/>
            <person name="Gundlach H."/>
            <person name="Jiao Y."/>
            <person name="Hori C."/>
            <person name="Ishida J.K."/>
            <person name="Kasahara H."/>
            <person name="Kiba T."/>
            <person name="Kim M.S."/>
            <person name="Koo N."/>
            <person name="Laohavisit A."/>
            <person name="Lee Y.H."/>
            <person name="Lumba S."/>
            <person name="McCourt P."/>
            <person name="Mortimer J.C."/>
            <person name="Mutuku J.M."/>
            <person name="Nomura T."/>
            <person name="Sasaki-Sekimoto Y."/>
            <person name="Seto Y."/>
            <person name="Wang Y."/>
            <person name="Wakatake T."/>
            <person name="Sakakibara H."/>
            <person name="Demura T."/>
            <person name="Yamaguchi S."/>
            <person name="Yoneyama K."/>
            <person name="Manabe R.I."/>
            <person name="Nelson D.C."/>
            <person name="Schulman A.H."/>
            <person name="Timko M.P."/>
            <person name="dePamphilis C.W."/>
            <person name="Choi D."/>
            <person name="Shirasu K."/>
        </authorList>
    </citation>
    <scope>NUCLEOTIDE SEQUENCE [LARGE SCALE GENOMIC DNA]</scope>
    <source>
        <strain evidence="10">cv. UVA1</strain>
    </source>
</reference>
<dbReference type="GO" id="GO:0005049">
    <property type="term" value="F:nuclear export signal receptor activity"/>
    <property type="evidence" value="ECO:0007669"/>
    <property type="project" value="InterPro"/>
</dbReference>
<dbReference type="InterPro" id="IPR011989">
    <property type="entry name" value="ARM-like"/>
</dbReference>
<dbReference type="PANTHER" id="PTHR12596">
    <property type="entry name" value="EXPORTIN 4,7-RELATED"/>
    <property type="match status" value="1"/>
</dbReference>
<evidence type="ECO:0000256" key="1">
    <source>
        <dbReference type="ARBA" id="ARBA00004123"/>
    </source>
</evidence>
<dbReference type="GO" id="GO:0005643">
    <property type="term" value="C:nuclear pore"/>
    <property type="evidence" value="ECO:0007669"/>
    <property type="project" value="TreeGrafter"/>
</dbReference>